<proteinExistence type="predicted"/>
<keyword evidence="2" id="KW-1185">Reference proteome</keyword>
<organism evidence="1 2">
    <name type="scientific">Anguilla anguilla</name>
    <name type="common">European freshwater eel</name>
    <name type="synonym">Muraena anguilla</name>
    <dbReference type="NCBI Taxonomy" id="7936"/>
    <lineage>
        <taxon>Eukaryota</taxon>
        <taxon>Metazoa</taxon>
        <taxon>Chordata</taxon>
        <taxon>Craniata</taxon>
        <taxon>Vertebrata</taxon>
        <taxon>Euteleostomi</taxon>
        <taxon>Actinopterygii</taxon>
        <taxon>Neopterygii</taxon>
        <taxon>Teleostei</taxon>
        <taxon>Anguilliformes</taxon>
        <taxon>Anguillidae</taxon>
        <taxon>Anguilla</taxon>
    </lineage>
</organism>
<evidence type="ECO:0000313" key="1">
    <source>
        <dbReference type="EMBL" id="KAG5846593.1"/>
    </source>
</evidence>
<dbReference type="AlphaFoldDB" id="A0A9D3MID3"/>
<dbReference type="Proteomes" id="UP001044222">
    <property type="component" value="Unassembled WGS sequence"/>
</dbReference>
<sequence length="65" mass="7653">MKLAVCQNTRRLRRMETLVSVFFMALAHSSLALLSCARRTRHPFREVKTHPGFRIILQAEKWENV</sequence>
<accession>A0A9D3MID3</accession>
<name>A0A9D3MID3_ANGAN</name>
<protein>
    <submittedName>
        <fullName evidence="1">Uncharacterized protein</fullName>
    </submittedName>
</protein>
<evidence type="ECO:0000313" key="2">
    <source>
        <dbReference type="Proteomes" id="UP001044222"/>
    </source>
</evidence>
<dbReference type="EMBL" id="JAFIRN010000006">
    <property type="protein sequence ID" value="KAG5846593.1"/>
    <property type="molecule type" value="Genomic_DNA"/>
</dbReference>
<gene>
    <name evidence="1" type="ORF">ANANG_G00116630</name>
</gene>
<reference evidence="1" key="1">
    <citation type="submission" date="2021-01" db="EMBL/GenBank/DDBJ databases">
        <title>A chromosome-scale assembly of European eel, Anguilla anguilla.</title>
        <authorList>
            <person name="Henkel C."/>
            <person name="Jong-Raadsen S.A."/>
            <person name="Dufour S."/>
            <person name="Weltzien F.-A."/>
            <person name="Palstra A.P."/>
            <person name="Pelster B."/>
            <person name="Spaink H.P."/>
            <person name="Van Den Thillart G.E."/>
            <person name="Jansen H."/>
            <person name="Zahm M."/>
            <person name="Klopp C."/>
            <person name="Cedric C."/>
            <person name="Louis A."/>
            <person name="Berthelot C."/>
            <person name="Parey E."/>
            <person name="Roest Crollius H."/>
            <person name="Montfort J."/>
            <person name="Robinson-Rechavi M."/>
            <person name="Bucao C."/>
            <person name="Bouchez O."/>
            <person name="Gislard M."/>
            <person name="Lluch J."/>
            <person name="Milhes M."/>
            <person name="Lampietro C."/>
            <person name="Lopez Roques C."/>
            <person name="Donnadieu C."/>
            <person name="Braasch I."/>
            <person name="Desvignes T."/>
            <person name="Postlethwait J."/>
            <person name="Bobe J."/>
            <person name="Guiguen Y."/>
            <person name="Dirks R."/>
        </authorList>
    </citation>
    <scope>NUCLEOTIDE SEQUENCE</scope>
    <source>
        <strain evidence="1">Tag_6206</strain>
        <tissue evidence="1">Liver</tissue>
    </source>
</reference>
<comment type="caution">
    <text evidence="1">The sequence shown here is derived from an EMBL/GenBank/DDBJ whole genome shotgun (WGS) entry which is preliminary data.</text>
</comment>